<evidence type="ECO:0000313" key="6">
    <source>
        <dbReference type="Proteomes" id="UP000184363"/>
    </source>
</evidence>
<sequence length="372" mass="39007">MSSVLPPAPSRRRFLQLSAAAGAAAFGASALAACASPDPDPAAAASGKVKLTHASMDPLVLWAVTYLAEDRGLYREEGLEIERVPLGGGPPALAALLTGAGQANLSAPGELLAAVGKGQELKVLMAHTNSMPSLFVVSREYAAKIGITGDSPVEERRIAIGRVPGGRFGITAPGSQTDGFTRLALRQAGLDPATQAQIVPLQNGANMLAGLANGQIDGFVGVPPVGEKAVVEFGAVPLLLNQAGEIEGGQRMQGMTMQARAEDVEAHPDLYRALVRADVRAMRELVEDPAGAGELLRRTRFGQIEEPVFAYAWDLIQRAWGSPYVTADSLTAWFDLGLVADANPAGFPFDEVLDMRFVDEALGSLGWTPPHV</sequence>
<reference evidence="5 6" key="1">
    <citation type="submission" date="2016-11" db="EMBL/GenBank/DDBJ databases">
        <authorList>
            <person name="Jaros S."/>
            <person name="Januszkiewicz K."/>
            <person name="Wedrychowicz H."/>
        </authorList>
    </citation>
    <scope>NUCLEOTIDE SEQUENCE [LARGE SCALE GENOMIC DNA]</scope>
    <source>
        <strain evidence="5 6">DSM 43832</strain>
    </source>
</reference>
<proteinExistence type="inferred from homology"/>
<dbReference type="STRING" id="1848.SAMN05443637_102403"/>
<dbReference type="SUPFAM" id="SSF53850">
    <property type="entry name" value="Periplasmic binding protein-like II"/>
    <property type="match status" value="1"/>
</dbReference>
<gene>
    <name evidence="5" type="ORF">SAMN05443637_102403</name>
</gene>
<organism evidence="5 6">
    <name type="scientific">Pseudonocardia thermophila</name>
    <dbReference type="NCBI Taxonomy" id="1848"/>
    <lineage>
        <taxon>Bacteria</taxon>
        <taxon>Bacillati</taxon>
        <taxon>Actinomycetota</taxon>
        <taxon>Actinomycetes</taxon>
        <taxon>Pseudonocardiales</taxon>
        <taxon>Pseudonocardiaceae</taxon>
        <taxon>Pseudonocardia</taxon>
    </lineage>
</organism>
<dbReference type="GO" id="GO:0042597">
    <property type="term" value="C:periplasmic space"/>
    <property type="evidence" value="ECO:0007669"/>
    <property type="project" value="UniProtKB-SubCell"/>
</dbReference>
<evidence type="ECO:0000256" key="4">
    <source>
        <dbReference type="SAM" id="SignalP"/>
    </source>
</evidence>
<evidence type="ECO:0000256" key="1">
    <source>
        <dbReference type="ARBA" id="ARBA00004418"/>
    </source>
</evidence>
<dbReference type="Pfam" id="PF13379">
    <property type="entry name" value="NMT1_2"/>
    <property type="match status" value="1"/>
</dbReference>
<dbReference type="Proteomes" id="UP000184363">
    <property type="component" value="Unassembled WGS sequence"/>
</dbReference>
<dbReference type="EMBL" id="FRAP01000002">
    <property type="protein sequence ID" value="SHK10209.1"/>
    <property type="molecule type" value="Genomic_DNA"/>
</dbReference>
<feature type="chain" id="PRO_5038924905" evidence="4">
    <location>
        <begin position="33"/>
        <end position="372"/>
    </location>
</feature>
<dbReference type="OrthoDB" id="4520600at2"/>
<dbReference type="InterPro" id="IPR006311">
    <property type="entry name" value="TAT_signal"/>
</dbReference>
<evidence type="ECO:0000256" key="2">
    <source>
        <dbReference type="ARBA" id="ARBA00010742"/>
    </source>
</evidence>
<comment type="subcellular location">
    <subcellularLocation>
        <location evidence="1">Periplasm</location>
    </subcellularLocation>
</comment>
<comment type="similarity">
    <text evidence="2">Belongs to the bacterial solute-binding protein SsuA/TauA family.</text>
</comment>
<dbReference type="PANTHER" id="PTHR30024">
    <property type="entry name" value="ALIPHATIC SULFONATES-BINDING PROTEIN-RELATED"/>
    <property type="match status" value="1"/>
</dbReference>
<evidence type="ECO:0000256" key="3">
    <source>
        <dbReference type="ARBA" id="ARBA00022729"/>
    </source>
</evidence>
<name>A0A1M6PQF5_PSETH</name>
<dbReference type="AlphaFoldDB" id="A0A1M6PQF5"/>
<keyword evidence="6" id="KW-1185">Reference proteome</keyword>
<dbReference type="PANTHER" id="PTHR30024:SF47">
    <property type="entry name" value="TAURINE-BINDING PERIPLASMIC PROTEIN"/>
    <property type="match status" value="1"/>
</dbReference>
<dbReference type="PROSITE" id="PS51318">
    <property type="entry name" value="TAT"/>
    <property type="match status" value="1"/>
</dbReference>
<keyword evidence="3 4" id="KW-0732">Signal</keyword>
<feature type="signal peptide" evidence="4">
    <location>
        <begin position="1"/>
        <end position="32"/>
    </location>
</feature>
<dbReference type="Gene3D" id="3.40.190.10">
    <property type="entry name" value="Periplasmic binding protein-like II"/>
    <property type="match status" value="2"/>
</dbReference>
<accession>A0A1M6PQF5</accession>
<protein>
    <submittedName>
        <fullName evidence="5">ABC-type nitrate/sulfonate/bicarbonate transport system, substrate-binding protein</fullName>
    </submittedName>
</protein>
<evidence type="ECO:0000313" key="5">
    <source>
        <dbReference type="EMBL" id="SHK10209.1"/>
    </source>
</evidence>
<dbReference type="RefSeq" id="WP_073455505.1">
    <property type="nucleotide sequence ID" value="NZ_CALGVN010000036.1"/>
</dbReference>